<dbReference type="NCBIfam" id="NF001843">
    <property type="entry name" value="PRK00567.1-4"/>
    <property type="match status" value="1"/>
</dbReference>
<dbReference type="Pfam" id="PF01741">
    <property type="entry name" value="MscL"/>
    <property type="match status" value="1"/>
</dbReference>
<organism evidence="10 11">
    <name type="scientific">Legionella lytica</name>
    <dbReference type="NCBI Taxonomy" id="96232"/>
    <lineage>
        <taxon>Bacteria</taxon>
        <taxon>Pseudomonadati</taxon>
        <taxon>Pseudomonadota</taxon>
        <taxon>Gammaproteobacteria</taxon>
        <taxon>Legionellales</taxon>
        <taxon>Legionellaceae</taxon>
        <taxon>Legionella</taxon>
    </lineage>
</organism>
<keyword evidence="3 9" id="KW-1003">Cell membrane</keyword>
<dbReference type="NCBIfam" id="TIGR00220">
    <property type="entry name" value="mscL"/>
    <property type="match status" value="1"/>
</dbReference>
<dbReference type="RefSeq" id="WP_400185862.1">
    <property type="nucleotide sequence ID" value="NZ_JBGORX010000001.1"/>
</dbReference>
<evidence type="ECO:0000313" key="11">
    <source>
        <dbReference type="Proteomes" id="UP001615550"/>
    </source>
</evidence>
<evidence type="ECO:0000256" key="2">
    <source>
        <dbReference type="ARBA" id="ARBA00022448"/>
    </source>
</evidence>
<dbReference type="Proteomes" id="UP001615550">
    <property type="component" value="Unassembled WGS sequence"/>
</dbReference>
<feature type="transmembrane region" description="Helical" evidence="9">
    <location>
        <begin position="36"/>
        <end position="55"/>
    </location>
</feature>
<comment type="subcellular location">
    <subcellularLocation>
        <location evidence="9">Cell inner membrane</location>
        <topology evidence="9">Multi-pass membrane protein</topology>
    </subcellularLocation>
    <subcellularLocation>
        <location evidence="1">Membrane</location>
        <topology evidence="1">Multi-pass membrane protein</topology>
    </subcellularLocation>
</comment>
<dbReference type="Gene3D" id="1.10.1200.120">
    <property type="entry name" value="Large-conductance mechanosensitive channel, MscL, domain 1"/>
    <property type="match status" value="1"/>
</dbReference>
<dbReference type="InterPro" id="IPR001185">
    <property type="entry name" value="MS_channel"/>
</dbReference>
<evidence type="ECO:0000256" key="7">
    <source>
        <dbReference type="ARBA" id="ARBA00023136"/>
    </source>
</evidence>
<sequence length="126" mass="13681">MSFMKEFKEFAVKGNAVDLAVAVVIGAAFGKIVSSLVSGIIMPLIGLLLGGINIAGKSVTVGDAVVKWGEFTQTIIDFTIISFSIFLAVKGMSFIRKEEKKETPPTREEELLTEIRDLLKTKTNSQ</sequence>
<keyword evidence="6 9" id="KW-0406">Ion transport</keyword>
<feature type="transmembrane region" description="Helical" evidence="9">
    <location>
        <begin position="75"/>
        <end position="95"/>
    </location>
</feature>
<comment type="similarity">
    <text evidence="9">Belongs to the MscL family.</text>
</comment>
<evidence type="ECO:0000256" key="8">
    <source>
        <dbReference type="ARBA" id="ARBA00023303"/>
    </source>
</evidence>
<proteinExistence type="inferred from homology"/>
<evidence type="ECO:0000256" key="6">
    <source>
        <dbReference type="ARBA" id="ARBA00023065"/>
    </source>
</evidence>
<dbReference type="SUPFAM" id="SSF81330">
    <property type="entry name" value="Gated mechanosensitive channel"/>
    <property type="match status" value="1"/>
</dbReference>
<dbReference type="PRINTS" id="PR01264">
    <property type="entry name" value="MECHCHANNEL"/>
</dbReference>
<dbReference type="InterPro" id="IPR036019">
    <property type="entry name" value="MscL_channel"/>
</dbReference>
<protein>
    <recommendedName>
        <fullName evidence="9">Large-conductance mechanosensitive channel</fullName>
    </recommendedName>
</protein>
<comment type="function">
    <text evidence="9">Channel that opens in response to stretch forces in the membrane lipid bilayer. May participate in the regulation of osmotic pressure changes within the cell.</text>
</comment>
<keyword evidence="9" id="KW-0997">Cell inner membrane</keyword>
<evidence type="ECO:0000256" key="4">
    <source>
        <dbReference type="ARBA" id="ARBA00022692"/>
    </source>
</evidence>
<keyword evidence="5 9" id="KW-1133">Transmembrane helix</keyword>
<keyword evidence="11" id="KW-1185">Reference proteome</keyword>
<evidence type="ECO:0000256" key="5">
    <source>
        <dbReference type="ARBA" id="ARBA00022989"/>
    </source>
</evidence>
<evidence type="ECO:0000256" key="1">
    <source>
        <dbReference type="ARBA" id="ARBA00004141"/>
    </source>
</evidence>
<dbReference type="PANTHER" id="PTHR30266">
    <property type="entry name" value="MECHANOSENSITIVE CHANNEL MSCL"/>
    <property type="match status" value="1"/>
</dbReference>
<dbReference type="PANTHER" id="PTHR30266:SF2">
    <property type="entry name" value="LARGE-CONDUCTANCE MECHANOSENSITIVE CHANNEL"/>
    <property type="match status" value="1"/>
</dbReference>
<keyword evidence="8 9" id="KW-0407">Ion channel</keyword>
<comment type="subunit">
    <text evidence="9">Homopentamer.</text>
</comment>
<gene>
    <name evidence="9 10" type="primary">mscL</name>
    <name evidence="10" type="ORF">ACD661_01765</name>
</gene>
<dbReference type="EMBL" id="JBGORX010000001">
    <property type="protein sequence ID" value="MFJ1267278.1"/>
    <property type="molecule type" value="Genomic_DNA"/>
</dbReference>
<name>A0ABW8D3K4_9GAMM</name>
<comment type="caution">
    <text evidence="10">The sequence shown here is derived from an EMBL/GenBank/DDBJ whole genome shotgun (WGS) entry which is preliminary data.</text>
</comment>
<reference evidence="10 11" key="1">
    <citation type="submission" date="2024-08" db="EMBL/GenBank/DDBJ databases">
        <title>Draft Genome Sequence of Legionella lytica strain DSB2004, Isolated From a Fire Sprinkler System.</title>
        <authorList>
            <person name="Everhart A.D."/>
            <person name="Kidane D.T."/>
            <person name="Farone A.L."/>
            <person name="Farone M.B."/>
        </authorList>
    </citation>
    <scope>NUCLEOTIDE SEQUENCE [LARGE SCALE GENOMIC DNA]</scope>
    <source>
        <strain evidence="10 11">DSB2004</strain>
    </source>
</reference>
<evidence type="ECO:0000256" key="9">
    <source>
        <dbReference type="HAMAP-Rule" id="MF_00115"/>
    </source>
</evidence>
<keyword evidence="7 9" id="KW-0472">Membrane</keyword>
<evidence type="ECO:0000256" key="3">
    <source>
        <dbReference type="ARBA" id="ARBA00022475"/>
    </source>
</evidence>
<accession>A0ABW8D3K4</accession>
<keyword evidence="2 9" id="KW-0813">Transport</keyword>
<dbReference type="InterPro" id="IPR037673">
    <property type="entry name" value="MSC/AndL"/>
</dbReference>
<evidence type="ECO:0000313" key="10">
    <source>
        <dbReference type="EMBL" id="MFJ1267278.1"/>
    </source>
</evidence>
<dbReference type="HAMAP" id="MF_00115">
    <property type="entry name" value="MscL"/>
    <property type="match status" value="1"/>
</dbReference>
<keyword evidence="4 9" id="KW-0812">Transmembrane</keyword>